<gene>
    <name evidence="1" type="ORF">LCGC14_2218020</name>
</gene>
<accession>A0A0F9FPE2</accession>
<feature type="non-terminal residue" evidence="1">
    <location>
        <position position="33"/>
    </location>
</feature>
<organism evidence="1">
    <name type="scientific">marine sediment metagenome</name>
    <dbReference type="NCBI Taxonomy" id="412755"/>
    <lineage>
        <taxon>unclassified sequences</taxon>
        <taxon>metagenomes</taxon>
        <taxon>ecological metagenomes</taxon>
    </lineage>
</organism>
<comment type="caution">
    <text evidence="1">The sequence shown here is derived from an EMBL/GenBank/DDBJ whole genome shotgun (WGS) entry which is preliminary data.</text>
</comment>
<proteinExistence type="predicted"/>
<dbReference type="AlphaFoldDB" id="A0A0F9FPE2"/>
<evidence type="ECO:0000313" key="1">
    <source>
        <dbReference type="EMBL" id="KKL59175.1"/>
    </source>
</evidence>
<sequence>MPVVKEVVAHILKHVDTEAAESDASQVAQADSV</sequence>
<reference evidence="1" key="1">
    <citation type="journal article" date="2015" name="Nature">
        <title>Complex archaea that bridge the gap between prokaryotes and eukaryotes.</title>
        <authorList>
            <person name="Spang A."/>
            <person name="Saw J.H."/>
            <person name="Jorgensen S.L."/>
            <person name="Zaremba-Niedzwiedzka K."/>
            <person name="Martijn J."/>
            <person name="Lind A.E."/>
            <person name="van Eijk R."/>
            <person name="Schleper C."/>
            <person name="Guy L."/>
            <person name="Ettema T.J."/>
        </authorList>
    </citation>
    <scope>NUCLEOTIDE SEQUENCE</scope>
</reference>
<dbReference type="EMBL" id="LAZR01029581">
    <property type="protein sequence ID" value="KKL59175.1"/>
    <property type="molecule type" value="Genomic_DNA"/>
</dbReference>
<name>A0A0F9FPE2_9ZZZZ</name>
<protein>
    <submittedName>
        <fullName evidence="1">Uncharacterized protein</fullName>
    </submittedName>
</protein>